<evidence type="ECO:0000313" key="2">
    <source>
        <dbReference type="Proteomes" id="UP000240572"/>
    </source>
</evidence>
<reference evidence="1 2" key="1">
    <citation type="submission" date="2018-03" db="EMBL/GenBank/DDBJ databases">
        <title>Genomic Encyclopedia of Type Strains, Phase III (KMG-III): the genomes of soil and plant-associated and newly described type strains.</title>
        <authorList>
            <person name="Whitman W."/>
        </authorList>
    </citation>
    <scope>NUCLEOTIDE SEQUENCE [LARGE SCALE GENOMIC DNA]</scope>
    <source>
        <strain evidence="1 2">CGMCC 1.12700</strain>
    </source>
</reference>
<organism evidence="1 2">
    <name type="scientific">Taibaiella chishuiensis</name>
    <dbReference type="NCBI Taxonomy" id="1434707"/>
    <lineage>
        <taxon>Bacteria</taxon>
        <taxon>Pseudomonadati</taxon>
        <taxon>Bacteroidota</taxon>
        <taxon>Chitinophagia</taxon>
        <taxon>Chitinophagales</taxon>
        <taxon>Chitinophagaceae</taxon>
        <taxon>Taibaiella</taxon>
    </lineage>
</organism>
<name>A0A2P8D363_9BACT</name>
<comment type="caution">
    <text evidence="1">The sequence shown here is derived from an EMBL/GenBank/DDBJ whole genome shotgun (WGS) entry which is preliminary data.</text>
</comment>
<dbReference type="AlphaFoldDB" id="A0A2P8D363"/>
<proteinExistence type="predicted"/>
<dbReference type="Proteomes" id="UP000240572">
    <property type="component" value="Unassembled WGS sequence"/>
</dbReference>
<dbReference type="EMBL" id="PYGD01000005">
    <property type="protein sequence ID" value="PSK91619.1"/>
    <property type="molecule type" value="Genomic_DNA"/>
</dbReference>
<sequence length="169" mass="19114">MTHLQQLIETFTTGPNGETRAQLIAKAFGDLEDTDKWSFLLTLIQQQDTDDLVKINIYKLIELEPFSAEMQVTVKDTVLRAIALETDELVRQYAYISLASNFNGFSDVLDQCVAAMENEEEDLDVRYCAWDVIARSADSSLVATYRERLFKVQSFGTSIERLFAVPVSA</sequence>
<keyword evidence="2" id="KW-1185">Reference proteome</keyword>
<evidence type="ECO:0000313" key="1">
    <source>
        <dbReference type="EMBL" id="PSK91619.1"/>
    </source>
</evidence>
<evidence type="ECO:0008006" key="3">
    <source>
        <dbReference type="Google" id="ProtNLM"/>
    </source>
</evidence>
<gene>
    <name evidence="1" type="ORF">B0I18_105204</name>
</gene>
<accession>A0A2P8D363</accession>
<protein>
    <recommendedName>
        <fullName evidence="3">HEAT repeat protein</fullName>
    </recommendedName>
</protein>